<sequence length="286" mass="32126">MYRADLFRLAVIYALFKFEIKINAMLKNTWMIFLCAGMLLFAGARAVAQTPTWLTTSYVIELASQCEQVQPGCNSAEMVLTRKSDGSVLRLSPLAYGDSDGTTDWVYTGRAEQRVYALDAGNAFLQVQEGDRVVLMEQAYRVNEQDIESAVFRYEILDTGWVMVYTPIAAAHGAQGCERLIYYDENGQYDGYDGGTACRYKGINLLQAYTDYRQRTLENGNGQYLKPEVSRLQDDEDHSQEDVSVSYTWAGPQKLTVELFFGGGVDALVLIENEQGTEVRDLYSAD</sequence>
<dbReference type="Proteomes" id="UP000286947">
    <property type="component" value="Unassembled WGS sequence"/>
</dbReference>
<organism evidence="1 2">
    <name type="scientific">Saezia sanguinis</name>
    <dbReference type="NCBI Taxonomy" id="1965230"/>
    <lineage>
        <taxon>Bacteria</taxon>
        <taxon>Pseudomonadati</taxon>
        <taxon>Pseudomonadota</taxon>
        <taxon>Betaproteobacteria</taxon>
        <taxon>Burkholderiales</taxon>
        <taxon>Saeziaceae</taxon>
        <taxon>Saezia</taxon>
    </lineage>
</organism>
<accession>A0A433SD12</accession>
<reference evidence="1 2" key="1">
    <citation type="submission" date="2018-01" db="EMBL/GenBank/DDBJ databases">
        <title>Saezia sanguinis gen. nov., sp. nov., in the order Burkholderiales isolated from human blood.</title>
        <authorList>
            <person name="Medina-Pascual M.J."/>
            <person name="Valdezate S."/>
            <person name="Monzon S."/>
            <person name="Cuesta I."/>
            <person name="Carrasco G."/>
            <person name="Villalon P."/>
            <person name="Saez-Nieto J.A."/>
        </authorList>
    </citation>
    <scope>NUCLEOTIDE SEQUENCE [LARGE SCALE GENOMIC DNA]</scope>
    <source>
        <strain evidence="1 2">CNM695-12</strain>
    </source>
</reference>
<gene>
    <name evidence="1" type="ORF">CUZ56_01899</name>
</gene>
<evidence type="ECO:0000313" key="2">
    <source>
        <dbReference type="Proteomes" id="UP000286947"/>
    </source>
</evidence>
<dbReference type="EMBL" id="PQSP01000004">
    <property type="protein sequence ID" value="RUS66619.1"/>
    <property type="molecule type" value="Genomic_DNA"/>
</dbReference>
<evidence type="ECO:0000313" key="1">
    <source>
        <dbReference type="EMBL" id="RUS66619.1"/>
    </source>
</evidence>
<protein>
    <submittedName>
        <fullName evidence="1">Uncharacterized protein</fullName>
    </submittedName>
</protein>
<comment type="caution">
    <text evidence="1">The sequence shown here is derived from an EMBL/GenBank/DDBJ whole genome shotgun (WGS) entry which is preliminary data.</text>
</comment>
<keyword evidence="2" id="KW-1185">Reference proteome</keyword>
<dbReference type="AlphaFoldDB" id="A0A433SD12"/>
<proteinExistence type="predicted"/>
<name>A0A433SD12_9BURK</name>